<dbReference type="PANTHER" id="PTHR37422">
    <property type="entry name" value="TEICHURONIC ACID BIOSYNTHESIS PROTEIN TUAE"/>
    <property type="match status" value="1"/>
</dbReference>
<gene>
    <name evidence="7" type="ORF">UX45_C0002G0014</name>
</gene>
<feature type="transmembrane region" description="Helical" evidence="5">
    <location>
        <begin position="428"/>
        <end position="447"/>
    </location>
</feature>
<dbReference type="Proteomes" id="UP000034705">
    <property type="component" value="Unassembled WGS sequence"/>
</dbReference>
<reference evidence="7 8" key="1">
    <citation type="journal article" date="2015" name="Nature">
        <title>rRNA introns, odd ribosomes, and small enigmatic genomes across a large radiation of phyla.</title>
        <authorList>
            <person name="Brown C.T."/>
            <person name="Hug L.A."/>
            <person name="Thomas B.C."/>
            <person name="Sharon I."/>
            <person name="Castelle C.J."/>
            <person name="Singh A."/>
            <person name="Wilkins M.J."/>
            <person name="Williams K.H."/>
            <person name="Banfield J.F."/>
        </authorList>
    </citation>
    <scope>NUCLEOTIDE SEQUENCE [LARGE SCALE GENOMIC DNA]</scope>
</reference>
<keyword evidence="2 5" id="KW-0812">Transmembrane</keyword>
<evidence type="ECO:0000313" key="8">
    <source>
        <dbReference type="Proteomes" id="UP000034705"/>
    </source>
</evidence>
<evidence type="ECO:0000256" key="3">
    <source>
        <dbReference type="ARBA" id="ARBA00022989"/>
    </source>
</evidence>
<accession>A0A0G1PNH1</accession>
<dbReference type="PANTHER" id="PTHR37422:SF13">
    <property type="entry name" value="LIPOPOLYSACCHARIDE BIOSYNTHESIS PROTEIN PA4999-RELATED"/>
    <property type="match status" value="1"/>
</dbReference>
<feature type="transmembrane region" description="Helical" evidence="5">
    <location>
        <begin position="144"/>
        <end position="163"/>
    </location>
</feature>
<feature type="transmembrane region" description="Helical" evidence="5">
    <location>
        <begin position="89"/>
        <end position="107"/>
    </location>
</feature>
<protein>
    <recommendedName>
        <fullName evidence="6">O-antigen ligase-related domain-containing protein</fullName>
    </recommendedName>
</protein>
<evidence type="ECO:0000256" key="5">
    <source>
        <dbReference type="SAM" id="Phobius"/>
    </source>
</evidence>
<dbReference type="GO" id="GO:0016020">
    <property type="term" value="C:membrane"/>
    <property type="evidence" value="ECO:0007669"/>
    <property type="project" value="UniProtKB-SubCell"/>
</dbReference>
<evidence type="ECO:0000256" key="2">
    <source>
        <dbReference type="ARBA" id="ARBA00022692"/>
    </source>
</evidence>
<feature type="transmembrane region" description="Helical" evidence="5">
    <location>
        <begin position="459"/>
        <end position="478"/>
    </location>
</feature>
<feature type="transmembrane region" description="Helical" evidence="5">
    <location>
        <begin position="39"/>
        <end position="69"/>
    </location>
</feature>
<feature type="transmembrane region" description="Helical" evidence="5">
    <location>
        <begin position="267"/>
        <end position="300"/>
    </location>
</feature>
<comment type="caution">
    <text evidence="7">The sequence shown here is derived from an EMBL/GenBank/DDBJ whole genome shotgun (WGS) entry which is preliminary data.</text>
</comment>
<evidence type="ECO:0000313" key="7">
    <source>
        <dbReference type="EMBL" id="KKU34217.1"/>
    </source>
</evidence>
<feature type="transmembrane region" description="Helical" evidence="5">
    <location>
        <begin position="484"/>
        <end position="501"/>
    </location>
</feature>
<feature type="domain" description="O-antigen ligase-related" evidence="6">
    <location>
        <begin position="269"/>
        <end position="435"/>
    </location>
</feature>
<organism evidence="7 8">
    <name type="scientific">Candidatus Uhrbacteria bacterium GW2011_GWF2_46_218</name>
    <dbReference type="NCBI Taxonomy" id="1619001"/>
    <lineage>
        <taxon>Bacteria</taxon>
        <taxon>Candidatus Uhriibacteriota</taxon>
    </lineage>
</organism>
<dbReference type="EMBL" id="LCMG01000002">
    <property type="protein sequence ID" value="KKU34217.1"/>
    <property type="molecule type" value="Genomic_DNA"/>
</dbReference>
<proteinExistence type="predicted"/>
<name>A0A0G1PNH1_9BACT</name>
<evidence type="ECO:0000256" key="4">
    <source>
        <dbReference type="ARBA" id="ARBA00023136"/>
    </source>
</evidence>
<keyword evidence="4 5" id="KW-0472">Membrane</keyword>
<dbReference type="InterPro" id="IPR007016">
    <property type="entry name" value="O-antigen_ligase-rel_domated"/>
</dbReference>
<sequence length="517" mass="58803">MVEFRSLYAHAEEHITLLTFGLFILLGALLILQSLFSPFLILSILLVIGFFILSFYRPLWTLAFVAIYLPFESVLLKFIPEDIYVFARYFSEGLIYLLCAVVLWHILSGKIKLRHTPIDFPFILFVIILLSSALINVVEPTVAVLGIRQIIRFILVFYLVSYLRPSKTYIKRLTAAMFAVVLGESLIGITQSFVGESMDAFLLPSDMRSLGDITLTSGVSQFWDPGSRVFATLGRYDRLGNFLYLFLLMGVGFLYEARSWVDRRQLWLLFALGLPALLLTYSRSSWFAFLFGFLFVSLWIKRDRRVAIAFAGFLIVIASYLTLTGLQVRFITEAPGQTLTERFYETFSYARWRGEYIGLGRVFWFVQTITTVVPASPLFGFGPGQYGGGAVAALGNAVVYERLGLPYGVFGTEGMIDNNWFSLWGESGTLGIIFYGWMYIGLFLYALRVYHRSQDPTVRAMAMGLAAILLGVGFNAFTSTVLEIRTLAFYLWLYAGFLYVLDQKRPRAKHRRLKEEI</sequence>
<feature type="transmembrane region" description="Helical" evidence="5">
    <location>
        <begin position="15"/>
        <end position="32"/>
    </location>
</feature>
<dbReference type="Pfam" id="PF04932">
    <property type="entry name" value="Wzy_C"/>
    <property type="match status" value="1"/>
</dbReference>
<comment type="subcellular location">
    <subcellularLocation>
        <location evidence="1">Membrane</location>
        <topology evidence="1">Multi-pass membrane protein</topology>
    </subcellularLocation>
</comment>
<dbReference type="AlphaFoldDB" id="A0A0G1PNH1"/>
<dbReference type="InterPro" id="IPR051533">
    <property type="entry name" value="WaaL-like"/>
</dbReference>
<feature type="transmembrane region" description="Helical" evidence="5">
    <location>
        <begin position="119"/>
        <end position="138"/>
    </location>
</feature>
<feature type="transmembrane region" description="Helical" evidence="5">
    <location>
        <begin position="306"/>
        <end position="323"/>
    </location>
</feature>
<evidence type="ECO:0000259" key="6">
    <source>
        <dbReference type="Pfam" id="PF04932"/>
    </source>
</evidence>
<keyword evidence="3 5" id="KW-1133">Transmembrane helix</keyword>
<feature type="transmembrane region" description="Helical" evidence="5">
    <location>
        <begin position="239"/>
        <end position="255"/>
    </location>
</feature>
<evidence type="ECO:0000256" key="1">
    <source>
        <dbReference type="ARBA" id="ARBA00004141"/>
    </source>
</evidence>